<evidence type="ECO:0000256" key="7">
    <source>
        <dbReference type="PIRSR" id="PIRSR031051-3"/>
    </source>
</evidence>
<dbReference type="PANTHER" id="PTHR20889">
    <property type="entry name" value="PHOSPHATASE, ORPHAN 1, 2"/>
    <property type="match status" value="1"/>
</dbReference>
<dbReference type="InterPro" id="IPR036412">
    <property type="entry name" value="HAD-like_sf"/>
</dbReference>
<feature type="active site" description="Proton donor" evidence="6">
    <location>
        <position position="31"/>
    </location>
</feature>
<proteinExistence type="inferred from homology"/>
<dbReference type="PIRSF" id="PIRSF031051">
    <property type="entry name" value="PyrdxlP_Pase_PHOSPHO2"/>
    <property type="match status" value="1"/>
</dbReference>
<dbReference type="AlphaFoldDB" id="A0A484B9Z5"/>
<comment type="cofactor">
    <cofactor evidence="1 7">
        <name>Mg(2+)</name>
        <dbReference type="ChEBI" id="CHEBI:18420"/>
    </cofactor>
</comment>
<dbReference type="Gene3D" id="3.40.50.1000">
    <property type="entry name" value="HAD superfamily/HAD-like"/>
    <property type="match status" value="1"/>
</dbReference>
<organism evidence="8 9">
    <name type="scientific">Drosophila navojoa</name>
    <name type="common">Fruit fly</name>
    <dbReference type="NCBI Taxonomy" id="7232"/>
    <lineage>
        <taxon>Eukaryota</taxon>
        <taxon>Metazoa</taxon>
        <taxon>Ecdysozoa</taxon>
        <taxon>Arthropoda</taxon>
        <taxon>Hexapoda</taxon>
        <taxon>Insecta</taxon>
        <taxon>Pterygota</taxon>
        <taxon>Neoptera</taxon>
        <taxon>Endopterygota</taxon>
        <taxon>Diptera</taxon>
        <taxon>Brachycera</taxon>
        <taxon>Muscomorpha</taxon>
        <taxon>Ephydroidea</taxon>
        <taxon>Drosophilidae</taxon>
        <taxon>Drosophila</taxon>
    </lineage>
</organism>
<dbReference type="PANTHER" id="PTHR20889:SF12">
    <property type="entry name" value="LP01149P"/>
    <property type="match status" value="1"/>
</dbReference>
<dbReference type="Pfam" id="PF06888">
    <property type="entry name" value="Put_Phosphatase"/>
    <property type="match status" value="1"/>
</dbReference>
<dbReference type="Proteomes" id="UP000295192">
    <property type="component" value="Unassembled WGS sequence"/>
</dbReference>
<dbReference type="SUPFAM" id="SSF56784">
    <property type="entry name" value="HAD-like"/>
    <property type="match status" value="1"/>
</dbReference>
<accession>A0A484B9Z5</accession>
<evidence type="ECO:0000256" key="5">
    <source>
        <dbReference type="ARBA" id="ARBA00022842"/>
    </source>
</evidence>
<feature type="active site" description="Nucleophile" evidence="6">
    <location>
        <position position="29"/>
    </location>
</feature>
<keyword evidence="9" id="KW-1185">Reference proteome</keyword>
<gene>
    <name evidence="8" type="ORF">AWZ03_008991</name>
</gene>
<protein>
    <submittedName>
        <fullName evidence="8">Uncharacterized protein</fullName>
    </submittedName>
</protein>
<feature type="binding site" evidence="7">
    <location>
        <position position="31"/>
    </location>
    <ligand>
        <name>Mg(2+)</name>
        <dbReference type="ChEBI" id="CHEBI:18420"/>
    </ligand>
</feature>
<evidence type="ECO:0000256" key="2">
    <source>
        <dbReference type="ARBA" id="ARBA00008541"/>
    </source>
</evidence>
<dbReference type="NCBIfam" id="TIGR01489">
    <property type="entry name" value="DKMTPPase-SF"/>
    <property type="match status" value="1"/>
</dbReference>
<dbReference type="OrthoDB" id="10267182at2759"/>
<evidence type="ECO:0000256" key="4">
    <source>
        <dbReference type="ARBA" id="ARBA00022801"/>
    </source>
</evidence>
<evidence type="ECO:0000256" key="6">
    <source>
        <dbReference type="PIRSR" id="PIRSR031051-1"/>
    </source>
</evidence>
<dbReference type="STRING" id="7232.A0A484B9Z5"/>
<sequence length="266" mass="30640">MLFGSLARLPCLWRRFGSQRKDRVLVTFDFDKTIIEEDSYVALFRLLSPENQHMGHLQTLISGSRWLEYLEHLLRLLQREQNLSSAQIAQSIRKLKPMPGILHLLRRLEQCEAVDLCILSDANSFFIKEWLAAHGLECSFQAGIYTNPACVMPESQHLVVVPYEHQTHCDYCPENLCKGGVMDMLIGSQSKGDKLYGSFIYVGDSCNDLCAIRRLGTADTACIRCGEELHEKLPAYRKELNCQVIHWWDGHDLENQLLAKHRQLHW</sequence>
<dbReference type="InterPro" id="IPR023214">
    <property type="entry name" value="HAD_sf"/>
</dbReference>
<dbReference type="OMA" id="FHSHECQ"/>
<comment type="caution">
    <text evidence="8">The sequence shown here is derived from an EMBL/GenBank/DDBJ whole genome shotgun (WGS) entry which is preliminary data.</text>
</comment>
<evidence type="ECO:0000256" key="1">
    <source>
        <dbReference type="ARBA" id="ARBA00001946"/>
    </source>
</evidence>
<evidence type="ECO:0000313" key="9">
    <source>
        <dbReference type="Proteomes" id="UP000295192"/>
    </source>
</evidence>
<dbReference type="InterPro" id="IPR016965">
    <property type="entry name" value="Pase_PHOSPHO-typ"/>
</dbReference>
<dbReference type="InterPro" id="IPR006384">
    <property type="entry name" value="HAD_hydro_PyrdxlP_Pase-like"/>
</dbReference>
<keyword evidence="3 7" id="KW-0479">Metal-binding</keyword>
<feature type="binding site" evidence="7">
    <location>
        <position position="29"/>
    </location>
    <ligand>
        <name>Mg(2+)</name>
        <dbReference type="ChEBI" id="CHEBI:18420"/>
    </ligand>
</feature>
<dbReference type="NCBIfam" id="TIGR01488">
    <property type="entry name" value="HAD-SF-IB"/>
    <property type="match status" value="1"/>
</dbReference>
<name>A0A484B9Z5_DRONA</name>
<reference evidence="8 9" key="1">
    <citation type="journal article" date="2019" name="J. Hered.">
        <title>An Improved Genome Assembly for Drosophila navojoa, the Basal Species in the mojavensis Cluster.</title>
        <authorList>
            <person name="Vanderlinde T."/>
            <person name="Dupim E.G."/>
            <person name="Nazario-Yepiz N.O."/>
            <person name="Carvalho A.B."/>
        </authorList>
    </citation>
    <scope>NUCLEOTIDE SEQUENCE [LARGE SCALE GENOMIC DNA]</scope>
    <source>
        <strain evidence="8">Navoj_Jal97</strain>
        <tissue evidence="8">Whole organism</tissue>
    </source>
</reference>
<dbReference type="EMBL" id="LSRL02000099">
    <property type="protein sequence ID" value="TDG44585.1"/>
    <property type="molecule type" value="Genomic_DNA"/>
</dbReference>
<evidence type="ECO:0000313" key="8">
    <source>
        <dbReference type="EMBL" id="TDG44585.1"/>
    </source>
</evidence>
<keyword evidence="5 7" id="KW-0460">Magnesium</keyword>
<evidence type="ECO:0000256" key="3">
    <source>
        <dbReference type="ARBA" id="ARBA00022723"/>
    </source>
</evidence>
<feature type="binding site" evidence="7">
    <location>
        <position position="204"/>
    </location>
    <ligand>
        <name>Mg(2+)</name>
        <dbReference type="ChEBI" id="CHEBI:18420"/>
    </ligand>
</feature>
<comment type="similarity">
    <text evidence="2">Belongs to the HAD-like hydrolase superfamily. PHOSPHO family.</text>
</comment>
<keyword evidence="4" id="KW-0378">Hydrolase</keyword>
<dbReference type="GO" id="GO:0046872">
    <property type="term" value="F:metal ion binding"/>
    <property type="evidence" value="ECO:0007669"/>
    <property type="project" value="UniProtKB-KW"/>
</dbReference>
<dbReference type="GO" id="GO:0016791">
    <property type="term" value="F:phosphatase activity"/>
    <property type="evidence" value="ECO:0007669"/>
    <property type="project" value="InterPro"/>
</dbReference>